<proteinExistence type="predicted"/>
<dbReference type="EMBL" id="CP012023">
    <property type="protein sequence ID" value="ALI56392.1"/>
    <property type="molecule type" value="Genomic_DNA"/>
</dbReference>
<keyword evidence="2" id="KW-1185">Reference proteome</keyword>
<dbReference type="Proteomes" id="UP000064920">
    <property type="component" value="Chromosome"/>
</dbReference>
<reference evidence="1 2" key="1">
    <citation type="submission" date="2015-05" db="EMBL/GenBank/DDBJ databases">
        <authorList>
            <person name="Wang D.B."/>
            <person name="Wang M."/>
        </authorList>
    </citation>
    <scope>NUCLEOTIDE SEQUENCE [LARGE SCALE GENOMIC DNA]</scope>
    <source>
        <strain evidence="1 2">IMCC 12053</strain>
    </source>
</reference>
<protein>
    <submittedName>
        <fullName evidence="1">Uncharacterized protein</fullName>
    </submittedName>
</protein>
<dbReference type="KEGG" id="cmar:IMCC12053_2445"/>
<organism evidence="1 2">
    <name type="scientific">Celeribacter marinus</name>
    <dbReference type="NCBI Taxonomy" id="1397108"/>
    <lineage>
        <taxon>Bacteria</taxon>
        <taxon>Pseudomonadati</taxon>
        <taxon>Pseudomonadota</taxon>
        <taxon>Alphaproteobacteria</taxon>
        <taxon>Rhodobacterales</taxon>
        <taxon>Roseobacteraceae</taxon>
        <taxon>Celeribacter</taxon>
    </lineage>
</organism>
<gene>
    <name evidence="1" type="ORF">IMCC12053_2445</name>
</gene>
<name>A0A0P0AC64_9RHOB</name>
<sequence>MINEGCHDGPPLVRLLFATIEARPRITKPELDVISTP</sequence>
<evidence type="ECO:0000313" key="2">
    <source>
        <dbReference type="Proteomes" id="UP000064920"/>
    </source>
</evidence>
<dbReference type="AlphaFoldDB" id="A0A0P0AC64"/>
<accession>A0A0P0AC64</accession>
<evidence type="ECO:0000313" key="1">
    <source>
        <dbReference type="EMBL" id="ALI56392.1"/>
    </source>
</evidence>